<reference evidence="3" key="1">
    <citation type="journal article" date="2006" name="PLoS ONE">
        <title>Detection of Conjugation Related Type Four Secretion Machinery in Aeromonas culicicola.</title>
        <authorList>
            <person name="Rangrez A.Y."/>
            <person name="Dayananda K.M."/>
            <person name="Atanur S."/>
            <person name="Joshi R."/>
            <person name="Patole M.S."/>
            <person name="Shouche Y.S."/>
        </authorList>
    </citation>
    <scope>NUCLEOTIDE SEQUENCE</scope>
    <source>
        <strain evidence="3">MTCC 3249</strain>
    </source>
</reference>
<dbReference type="SUPFAM" id="SSF101082">
    <property type="entry name" value="Typo IV secretion system protein TraC"/>
    <property type="match status" value="1"/>
</dbReference>
<feature type="signal peptide" evidence="2">
    <location>
        <begin position="1"/>
        <end position="26"/>
    </location>
</feature>
<dbReference type="Pfam" id="PF07996">
    <property type="entry name" value="T4SS"/>
    <property type="match status" value="1"/>
</dbReference>
<proteinExistence type="predicted"/>
<dbReference type="InterPro" id="IPR014158">
    <property type="entry name" value="T4SS_VirB5"/>
</dbReference>
<feature type="chain" id="PRO_5002641080" evidence="2">
    <location>
        <begin position="27"/>
        <end position="218"/>
    </location>
</feature>
<dbReference type="Gene3D" id="1.20.58.430">
    <property type="entry name" value="Type IV secretion system, VirB5-domain"/>
    <property type="match status" value="1"/>
</dbReference>
<keyword evidence="1" id="KW-0175">Coiled coil</keyword>
<evidence type="ECO:0000256" key="1">
    <source>
        <dbReference type="SAM" id="Coils"/>
    </source>
</evidence>
<evidence type="ECO:0000313" key="3">
    <source>
        <dbReference type="EMBL" id="ABI83641.1"/>
    </source>
</evidence>
<keyword evidence="2" id="KW-0732">Signal</keyword>
<sequence length="218" mass="24597">MRFTMKKQLISAAVSAVLVFSAPAFSTGIPVVDVTAIAKTVQEGLLRAQEAKAALDQAMREYEQAKNIGEDAKRRFEGYSDYSNLFDTASSYMKGNLSELAKPDNIGSLRQQYGLVSNEPAVQSKYDGMLQKISLYDNFNKQLTDNSRQLDSLQGRFSSATTPQQKQDIANQIQLEMVKQNSVMQQYEFAQAKIEKEEEIKQMQRTIERNKKHSFTGQ</sequence>
<dbReference type="AlphaFoldDB" id="A1YBN3"/>
<organism evidence="3">
    <name type="scientific">Aeromonas veronii</name>
    <dbReference type="NCBI Taxonomy" id="654"/>
    <lineage>
        <taxon>Bacteria</taxon>
        <taxon>Pseudomonadati</taxon>
        <taxon>Pseudomonadota</taxon>
        <taxon>Gammaproteobacteria</taxon>
        <taxon>Aeromonadales</taxon>
        <taxon>Aeromonadaceae</taxon>
        <taxon>Aeromonas</taxon>
    </lineage>
</organism>
<dbReference type="InterPro" id="IPR023220">
    <property type="entry name" value="T4SS_VirB5-domain"/>
</dbReference>
<evidence type="ECO:0000256" key="2">
    <source>
        <dbReference type="SAM" id="SignalP"/>
    </source>
</evidence>
<dbReference type="EMBL" id="DQ890522">
    <property type="protein sequence ID" value="ABI83641.1"/>
    <property type="molecule type" value="Genomic_DNA"/>
</dbReference>
<gene>
    <name evidence="3" type="primary">trbJ</name>
</gene>
<accession>A1YBN3</accession>
<protein>
    <submittedName>
        <fullName evidence="3">Conjugal transfer protein</fullName>
    </submittedName>
</protein>
<feature type="coiled-coil region" evidence="1">
    <location>
        <begin position="41"/>
        <end position="75"/>
    </location>
</feature>
<name>A1YBN3_AERVE</name>